<dbReference type="EMBL" id="CM044704">
    <property type="protein sequence ID" value="KAI5665589.1"/>
    <property type="molecule type" value="Genomic_DNA"/>
</dbReference>
<comment type="caution">
    <text evidence="1">The sequence shown here is derived from an EMBL/GenBank/DDBJ whole genome shotgun (WGS) entry which is preliminary data.</text>
</comment>
<reference evidence="2" key="1">
    <citation type="journal article" date="2023" name="Nat. Plants">
        <title>Single-cell RNA sequencing provides a high-resolution roadmap for understanding the multicellular compartmentation of specialized metabolism.</title>
        <authorList>
            <person name="Sun S."/>
            <person name="Shen X."/>
            <person name="Li Y."/>
            <person name="Li Y."/>
            <person name="Wang S."/>
            <person name="Li R."/>
            <person name="Zhang H."/>
            <person name="Shen G."/>
            <person name="Guo B."/>
            <person name="Wei J."/>
            <person name="Xu J."/>
            <person name="St-Pierre B."/>
            <person name="Chen S."/>
            <person name="Sun C."/>
        </authorList>
    </citation>
    <scope>NUCLEOTIDE SEQUENCE [LARGE SCALE GENOMIC DNA]</scope>
</reference>
<accession>A0ACC0AXI1</accession>
<organism evidence="1 2">
    <name type="scientific">Catharanthus roseus</name>
    <name type="common">Madagascar periwinkle</name>
    <name type="synonym">Vinca rosea</name>
    <dbReference type="NCBI Taxonomy" id="4058"/>
    <lineage>
        <taxon>Eukaryota</taxon>
        <taxon>Viridiplantae</taxon>
        <taxon>Streptophyta</taxon>
        <taxon>Embryophyta</taxon>
        <taxon>Tracheophyta</taxon>
        <taxon>Spermatophyta</taxon>
        <taxon>Magnoliopsida</taxon>
        <taxon>eudicotyledons</taxon>
        <taxon>Gunneridae</taxon>
        <taxon>Pentapetalae</taxon>
        <taxon>asterids</taxon>
        <taxon>lamiids</taxon>
        <taxon>Gentianales</taxon>
        <taxon>Apocynaceae</taxon>
        <taxon>Rauvolfioideae</taxon>
        <taxon>Vinceae</taxon>
        <taxon>Catharanthinae</taxon>
        <taxon>Catharanthus</taxon>
    </lineage>
</organism>
<dbReference type="Proteomes" id="UP001060085">
    <property type="component" value="Linkage Group LG04"/>
</dbReference>
<name>A0ACC0AXI1_CATRO</name>
<gene>
    <name evidence="1" type="ORF">M9H77_15442</name>
</gene>
<evidence type="ECO:0000313" key="2">
    <source>
        <dbReference type="Proteomes" id="UP001060085"/>
    </source>
</evidence>
<evidence type="ECO:0000313" key="1">
    <source>
        <dbReference type="EMBL" id="KAI5665589.1"/>
    </source>
</evidence>
<sequence length="138" mass="15964">MKDNLVIANNLPGSLWDTTKEEACPQYYSRYQIDGPPSVLQQPLLKIPKLFVVLRLQYLVCSSEIQRQSAQQARLNLKTLLNNVKTRRYQLFTDIHKGLFNKDNMAVKPPDIFSCNSTEQDGTKWPGNESNYRRDVDM</sequence>
<keyword evidence="2" id="KW-1185">Reference proteome</keyword>
<protein>
    <submittedName>
        <fullName evidence="1">Uncharacterized protein</fullName>
    </submittedName>
</protein>
<proteinExistence type="predicted"/>